<comment type="caution">
    <text evidence="2">The sequence shown here is derived from an EMBL/GenBank/DDBJ whole genome shotgun (WGS) entry which is preliminary data.</text>
</comment>
<evidence type="ECO:0000256" key="1">
    <source>
        <dbReference type="SAM" id="MobiDB-lite"/>
    </source>
</evidence>
<feature type="region of interest" description="Disordered" evidence="1">
    <location>
        <begin position="287"/>
        <end position="316"/>
    </location>
</feature>
<reference evidence="2" key="1">
    <citation type="submission" date="2018-11" db="EMBL/GenBank/DDBJ databases">
        <authorList>
            <consortium name="Pathogen Informatics"/>
        </authorList>
    </citation>
    <scope>NUCLEOTIDE SEQUENCE</scope>
</reference>
<proteinExistence type="predicted"/>
<dbReference type="AlphaFoldDB" id="A0A448WUH9"/>
<dbReference type="EMBL" id="CAAALY010046653">
    <property type="protein sequence ID" value="VEL20483.1"/>
    <property type="molecule type" value="Genomic_DNA"/>
</dbReference>
<organism evidence="2 3">
    <name type="scientific">Protopolystoma xenopodis</name>
    <dbReference type="NCBI Taxonomy" id="117903"/>
    <lineage>
        <taxon>Eukaryota</taxon>
        <taxon>Metazoa</taxon>
        <taxon>Spiralia</taxon>
        <taxon>Lophotrochozoa</taxon>
        <taxon>Platyhelminthes</taxon>
        <taxon>Monogenea</taxon>
        <taxon>Polyopisthocotylea</taxon>
        <taxon>Polystomatidea</taxon>
        <taxon>Polystomatidae</taxon>
        <taxon>Protopolystoma</taxon>
    </lineage>
</organism>
<feature type="compositionally biased region" description="Basic residues" evidence="1">
    <location>
        <begin position="208"/>
        <end position="219"/>
    </location>
</feature>
<keyword evidence="3" id="KW-1185">Reference proteome</keyword>
<gene>
    <name evidence="2" type="ORF">PXEA_LOCUS13923</name>
</gene>
<feature type="compositionally biased region" description="Low complexity" evidence="1">
    <location>
        <begin position="287"/>
        <end position="315"/>
    </location>
</feature>
<protein>
    <submittedName>
        <fullName evidence="2">Uncharacterized protein</fullName>
    </submittedName>
</protein>
<evidence type="ECO:0000313" key="3">
    <source>
        <dbReference type="Proteomes" id="UP000784294"/>
    </source>
</evidence>
<feature type="compositionally biased region" description="Polar residues" evidence="1">
    <location>
        <begin position="383"/>
        <end position="400"/>
    </location>
</feature>
<sequence>GTPHHFPSFCLDPASSHHTSVLIAPPHSSGRSNLLTCQDHLDHQAQETNLGITGRQARILYPQPSSSASLDTRLHQRQPKCDAGSLARREVGTSNHSAALAKPDVSHIASSQIGQLSTTLRPTRLPSNQSNSPAFHSRCHRNHHHDHYRYYHQYHHQNYFQQYQQQLHARKRHHQRKQLRKADGSNGLGLGDQEQTGSRSRLTELASHPRRRQHRHRHHRRLTDACAPAANPAADPFSTQHHRHPPIHTVACRTSTARTSALDIGDGNAVDDAVSVCTLSTTSTLSTAITDSTSQARSTSRSGSSRHGSVHSWSGDLHTESADWAGSRLEAELTSSSLECLPLLAISSWKGAVNGNSVGPRLRDKEKGKLGTKVDLEEAGQTGLVSRSHQSRYAGTGTEQTEGDVLDEIKPSPQDKAISKRPHEGIECYPNLAFDAHEGLDSRPMLLTLSPRPDFSHTHYTNSPGCCQTLERPCALSRQFGTDSHYHVGGVTATLTFHATHFDHLGLGHLTYFICPHPLSSFRCTG</sequence>
<accession>A0A448WUH9</accession>
<evidence type="ECO:0000313" key="2">
    <source>
        <dbReference type="EMBL" id="VEL20483.1"/>
    </source>
</evidence>
<feature type="non-terminal residue" evidence="2">
    <location>
        <position position="1"/>
    </location>
</feature>
<dbReference type="Proteomes" id="UP000784294">
    <property type="component" value="Unassembled WGS sequence"/>
</dbReference>
<feature type="compositionally biased region" description="Basic residues" evidence="1">
    <location>
        <begin position="168"/>
        <end position="179"/>
    </location>
</feature>
<feature type="region of interest" description="Disordered" evidence="1">
    <location>
        <begin position="164"/>
        <end position="219"/>
    </location>
</feature>
<feature type="region of interest" description="Disordered" evidence="1">
    <location>
        <begin position="382"/>
        <end position="420"/>
    </location>
</feature>
<name>A0A448WUH9_9PLAT</name>